<evidence type="ECO:0000256" key="7">
    <source>
        <dbReference type="ARBA" id="ARBA00023125"/>
    </source>
</evidence>
<dbReference type="Pfam" id="PF00309">
    <property type="entry name" value="Sigma54_AID"/>
    <property type="match status" value="1"/>
</dbReference>
<dbReference type="PROSITE" id="PS00717">
    <property type="entry name" value="SIGMA54_1"/>
    <property type="match status" value="1"/>
</dbReference>
<keyword evidence="4 9" id="KW-0548">Nucleotidyltransferase</keyword>
<evidence type="ECO:0000256" key="5">
    <source>
        <dbReference type="ARBA" id="ARBA00023015"/>
    </source>
</evidence>
<dbReference type="InterPro" id="IPR038709">
    <property type="entry name" value="RpoN_core-bd_sf"/>
</dbReference>
<evidence type="ECO:0000256" key="2">
    <source>
        <dbReference type="ARBA" id="ARBA00022478"/>
    </source>
</evidence>
<dbReference type="PIRSF" id="PIRSF000774">
    <property type="entry name" value="RpoN"/>
    <property type="match status" value="1"/>
</dbReference>
<dbReference type="Proteomes" id="UP000620139">
    <property type="component" value="Unassembled WGS sequence"/>
</dbReference>
<evidence type="ECO:0000256" key="8">
    <source>
        <dbReference type="ARBA" id="ARBA00023163"/>
    </source>
</evidence>
<comment type="caution">
    <text evidence="13">The sequence shown here is derived from an EMBL/GenBank/DDBJ whole genome shotgun (WGS) entry which is preliminary data.</text>
</comment>
<dbReference type="GO" id="GO:0006352">
    <property type="term" value="P:DNA-templated transcription initiation"/>
    <property type="evidence" value="ECO:0007669"/>
    <property type="project" value="InterPro"/>
</dbReference>
<keyword evidence="3 9" id="KW-0808">Transferase</keyword>
<dbReference type="GO" id="GO:0016987">
    <property type="term" value="F:sigma factor activity"/>
    <property type="evidence" value="ECO:0007669"/>
    <property type="project" value="UniProtKB-KW"/>
</dbReference>
<evidence type="ECO:0000259" key="12">
    <source>
        <dbReference type="Pfam" id="PF04963"/>
    </source>
</evidence>
<dbReference type="GO" id="GO:0001216">
    <property type="term" value="F:DNA-binding transcription activator activity"/>
    <property type="evidence" value="ECO:0007669"/>
    <property type="project" value="InterPro"/>
</dbReference>
<keyword evidence="2 9" id="KW-0240">DNA-directed RNA polymerase</keyword>
<feature type="region of interest" description="Disordered" evidence="10">
    <location>
        <begin position="49"/>
        <end position="125"/>
    </location>
</feature>
<dbReference type="PROSITE" id="PS00718">
    <property type="entry name" value="SIGMA54_2"/>
    <property type="match status" value="1"/>
</dbReference>
<evidence type="ECO:0000256" key="10">
    <source>
        <dbReference type="SAM" id="MobiDB-lite"/>
    </source>
</evidence>
<evidence type="ECO:0000256" key="3">
    <source>
        <dbReference type="ARBA" id="ARBA00022679"/>
    </source>
</evidence>
<dbReference type="Gene3D" id="1.10.10.1330">
    <property type="entry name" value="RNA polymerase sigma-54 factor, core-binding domain"/>
    <property type="match status" value="1"/>
</dbReference>
<gene>
    <name evidence="13" type="ORF">I7X43_01865</name>
</gene>
<keyword evidence="14" id="KW-1185">Reference proteome</keyword>
<dbReference type="Gene3D" id="1.10.10.60">
    <property type="entry name" value="Homeodomain-like"/>
    <property type="match status" value="1"/>
</dbReference>
<accession>A0A931NC39</accession>
<evidence type="ECO:0000259" key="11">
    <source>
        <dbReference type="Pfam" id="PF04552"/>
    </source>
</evidence>
<dbReference type="PROSITE" id="PS50044">
    <property type="entry name" value="SIGMA54_3"/>
    <property type="match status" value="1"/>
</dbReference>
<dbReference type="PANTHER" id="PTHR32248">
    <property type="entry name" value="RNA POLYMERASE SIGMA-54 FACTOR"/>
    <property type="match status" value="1"/>
</dbReference>
<dbReference type="PRINTS" id="PR00045">
    <property type="entry name" value="SIGMA54FCT"/>
</dbReference>
<evidence type="ECO:0000256" key="6">
    <source>
        <dbReference type="ARBA" id="ARBA00023082"/>
    </source>
</evidence>
<protein>
    <recommendedName>
        <fullName evidence="9">RNA polymerase sigma-54 factor</fullName>
    </recommendedName>
</protein>
<name>A0A931NC39_9BURK</name>
<evidence type="ECO:0000256" key="4">
    <source>
        <dbReference type="ARBA" id="ARBA00022695"/>
    </source>
</evidence>
<comment type="function">
    <text evidence="9">Sigma factors are initiation factors that promote the attachment of RNA polymerase to specific initiation sites and are then released.</text>
</comment>
<dbReference type="NCBIfam" id="NF004595">
    <property type="entry name" value="PRK05932.1-2"/>
    <property type="match status" value="1"/>
</dbReference>
<keyword evidence="7 9" id="KW-0238">DNA-binding</keyword>
<dbReference type="InterPro" id="IPR000394">
    <property type="entry name" value="RNA_pol_sigma_54"/>
</dbReference>
<reference evidence="13" key="1">
    <citation type="submission" date="2020-12" db="EMBL/GenBank/DDBJ databases">
        <title>The genome sequence of Inhella sp. 4Y17.</title>
        <authorList>
            <person name="Liu Y."/>
        </authorList>
    </citation>
    <scope>NUCLEOTIDE SEQUENCE</scope>
    <source>
        <strain evidence="13">4Y10</strain>
    </source>
</reference>
<keyword evidence="5 9" id="KW-0805">Transcription regulation</keyword>
<evidence type="ECO:0000256" key="1">
    <source>
        <dbReference type="ARBA" id="ARBA00008798"/>
    </source>
</evidence>
<dbReference type="AlphaFoldDB" id="A0A931NC39"/>
<keyword evidence="6 9" id="KW-0731">Sigma factor</keyword>
<sequence>MRAGLQLRQSAHLALTPQLQQSIRLLQLSTLELQQEIQQMLDQNPLLELQDEDEGSPPPEGLLPDRLAEVERADSEETERELVADDFERTEHDDWSNGTEGDDFDGIAELPSRAPADEGGDDRPEAAAPLLSLMAHLEQQTAGLNLADEDRAALRLLMGCLDERGYLVEPLESLAEDFSRDEALDEVLDRLRIALALLQSLDPVGVGARSLPECLSLQLRQHGDHPQLALARTLCMQHLEVLARKDWRRLTQLTGAPVEALREALGLITRLEPHPGRAFAAEVGVPVVPDVLVRRQGRGWRVRINPAVRPRIGIHAYYAQCLRQNRGSPLVAQLQEARGFLKSIEQRLDTIERVAQAIVDRQSGFLQHGELAMRPLVLREIAEELGLHESTVSRVTTAKYMATPQGVFELKYFFGSGLSTETGGETSSTAVRALIRQFIEAEDAAKPLSDQTLAEMLEAQGIQCARRTVAKYREALKIPVAAHRKN</sequence>
<proteinExistence type="inferred from homology"/>
<organism evidence="13 14">
    <name type="scientific">Inhella gelatinilytica</name>
    <dbReference type="NCBI Taxonomy" id="2795030"/>
    <lineage>
        <taxon>Bacteria</taxon>
        <taxon>Pseudomonadati</taxon>
        <taxon>Pseudomonadota</taxon>
        <taxon>Betaproteobacteria</taxon>
        <taxon>Burkholderiales</taxon>
        <taxon>Sphaerotilaceae</taxon>
        <taxon>Inhella</taxon>
    </lineage>
</organism>
<evidence type="ECO:0000313" key="13">
    <source>
        <dbReference type="EMBL" id="MBH9551582.1"/>
    </source>
</evidence>
<dbReference type="Pfam" id="PF04963">
    <property type="entry name" value="Sigma54_CBD"/>
    <property type="match status" value="1"/>
</dbReference>
<dbReference type="NCBIfam" id="TIGR02395">
    <property type="entry name" value="rpoN_sigma"/>
    <property type="match status" value="1"/>
</dbReference>
<dbReference type="GO" id="GO:0003677">
    <property type="term" value="F:DNA binding"/>
    <property type="evidence" value="ECO:0007669"/>
    <property type="project" value="UniProtKB-KW"/>
</dbReference>
<feature type="domain" description="RNA polymerase sigma factor 54 core-binding" evidence="12">
    <location>
        <begin position="132"/>
        <end position="318"/>
    </location>
</feature>
<feature type="domain" description="RNA polymerase sigma factor 54 DNA-binding" evidence="11">
    <location>
        <begin position="332"/>
        <end position="485"/>
    </location>
</feature>
<dbReference type="GO" id="GO:0000428">
    <property type="term" value="C:DNA-directed RNA polymerase complex"/>
    <property type="evidence" value="ECO:0007669"/>
    <property type="project" value="UniProtKB-KW"/>
</dbReference>
<dbReference type="InterPro" id="IPR007046">
    <property type="entry name" value="RNA_pol_sigma_54_core-bd"/>
</dbReference>
<evidence type="ECO:0000313" key="14">
    <source>
        <dbReference type="Proteomes" id="UP000620139"/>
    </source>
</evidence>
<dbReference type="RefSeq" id="WP_198099189.1">
    <property type="nucleotide sequence ID" value="NZ_JAEDAL010000001.1"/>
</dbReference>
<dbReference type="InterPro" id="IPR007634">
    <property type="entry name" value="RNA_pol_sigma_54_DNA-bd"/>
</dbReference>
<dbReference type="GO" id="GO:0016779">
    <property type="term" value="F:nucleotidyltransferase activity"/>
    <property type="evidence" value="ECO:0007669"/>
    <property type="project" value="UniProtKB-KW"/>
</dbReference>
<evidence type="ECO:0000256" key="9">
    <source>
        <dbReference type="PIRNR" id="PIRNR000774"/>
    </source>
</evidence>
<feature type="compositionally biased region" description="Basic and acidic residues" evidence="10">
    <location>
        <begin position="66"/>
        <end position="95"/>
    </location>
</feature>
<keyword evidence="8 9" id="KW-0804">Transcription</keyword>
<dbReference type="PANTHER" id="PTHR32248:SF4">
    <property type="entry name" value="RNA POLYMERASE SIGMA-54 FACTOR"/>
    <property type="match status" value="1"/>
</dbReference>
<dbReference type="EMBL" id="JAEDAL010000001">
    <property type="protein sequence ID" value="MBH9551582.1"/>
    <property type="molecule type" value="Genomic_DNA"/>
</dbReference>
<comment type="similarity">
    <text evidence="1 9">Belongs to the sigma-54 factor family.</text>
</comment>
<dbReference type="Pfam" id="PF04552">
    <property type="entry name" value="Sigma54_DBD"/>
    <property type="match status" value="1"/>
</dbReference>
<dbReference type="NCBIfam" id="NF009118">
    <property type="entry name" value="PRK12469.1"/>
    <property type="match status" value="1"/>
</dbReference>